<name>A0ABN9RBX8_9DINO</name>
<evidence type="ECO:0000256" key="1">
    <source>
        <dbReference type="SAM" id="MobiDB-lite"/>
    </source>
</evidence>
<keyword evidence="3" id="KW-1185">Reference proteome</keyword>
<sequence>MPATRRHSFGKPLKIHGHGLSERTSQHRGRLAAKAEHLVRDFAEQFMQAERAQKGRHTRTTDPTLPSHESLPLGLSHCRAVFPLQAEFSFQRALPFSLLSAPLLAGHGERLPPDRKTVASAVDVFHSARNMNKNQVLAR</sequence>
<accession>A0ABN9RBX8</accession>
<feature type="region of interest" description="Disordered" evidence="1">
    <location>
        <begin position="1"/>
        <end position="28"/>
    </location>
</feature>
<comment type="caution">
    <text evidence="2">The sequence shown here is derived from an EMBL/GenBank/DDBJ whole genome shotgun (WGS) entry which is preliminary data.</text>
</comment>
<protein>
    <submittedName>
        <fullName evidence="2">Uncharacterized protein</fullName>
    </submittedName>
</protein>
<dbReference type="EMBL" id="CAUYUJ010005789">
    <property type="protein sequence ID" value="CAK0814977.1"/>
    <property type="molecule type" value="Genomic_DNA"/>
</dbReference>
<organism evidence="2 3">
    <name type="scientific">Prorocentrum cordatum</name>
    <dbReference type="NCBI Taxonomy" id="2364126"/>
    <lineage>
        <taxon>Eukaryota</taxon>
        <taxon>Sar</taxon>
        <taxon>Alveolata</taxon>
        <taxon>Dinophyceae</taxon>
        <taxon>Prorocentrales</taxon>
        <taxon>Prorocentraceae</taxon>
        <taxon>Prorocentrum</taxon>
    </lineage>
</organism>
<reference evidence="2" key="1">
    <citation type="submission" date="2023-10" db="EMBL/GenBank/DDBJ databases">
        <authorList>
            <person name="Chen Y."/>
            <person name="Shah S."/>
            <person name="Dougan E. K."/>
            <person name="Thang M."/>
            <person name="Chan C."/>
        </authorList>
    </citation>
    <scope>NUCLEOTIDE SEQUENCE [LARGE SCALE GENOMIC DNA]</scope>
</reference>
<proteinExistence type="predicted"/>
<evidence type="ECO:0000313" key="2">
    <source>
        <dbReference type="EMBL" id="CAK0814977.1"/>
    </source>
</evidence>
<dbReference type="Proteomes" id="UP001189429">
    <property type="component" value="Unassembled WGS sequence"/>
</dbReference>
<gene>
    <name evidence="2" type="ORF">PCOR1329_LOCUS18433</name>
</gene>
<evidence type="ECO:0000313" key="3">
    <source>
        <dbReference type="Proteomes" id="UP001189429"/>
    </source>
</evidence>
<feature type="compositionally biased region" description="Basic residues" evidence="1">
    <location>
        <begin position="1"/>
        <end position="17"/>
    </location>
</feature>